<dbReference type="PANTHER" id="PTHR45632">
    <property type="entry name" value="LD33804P"/>
    <property type="match status" value="1"/>
</dbReference>
<keyword evidence="1" id="KW-0880">Kelch repeat</keyword>
<accession>A0A8X6JXG4</accession>
<evidence type="ECO:0000256" key="2">
    <source>
        <dbReference type="ARBA" id="ARBA00022737"/>
    </source>
</evidence>
<dbReference type="InterPro" id="IPR015915">
    <property type="entry name" value="Kelch-typ_b-propeller"/>
</dbReference>
<dbReference type="Proteomes" id="UP000887116">
    <property type="component" value="Unassembled WGS sequence"/>
</dbReference>
<evidence type="ECO:0000256" key="1">
    <source>
        <dbReference type="ARBA" id="ARBA00022441"/>
    </source>
</evidence>
<dbReference type="InterPro" id="IPR011043">
    <property type="entry name" value="Gal_Oxase/kelch_b-propeller"/>
</dbReference>
<dbReference type="EMBL" id="BMAO01008174">
    <property type="protein sequence ID" value="GFR21471.1"/>
    <property type="molecule type" value="Genomic_DNA"/>
</dbReference>
<proteinExistence type="predicted"/>
<dbReference type="OrthoDB" id="6425464at2759"/>
<keyword evidence="2" id="KW-0677">Repeat</keyword>
<sequence>MSSIERYDALHNTWEEFPTCLPEPRMAMGVAAGENHIWVAGGITKTKRLCIVVDSVWCYDHDYKCWLKRCKLPQPLAFCTLLADKGRVISLGGVTRAQVGEDYSLESVNKVYVMGDSKDDSWTEDVPMPLGCHNVVASNIDGNIYVFGGFRTQSMDQMVNTVYFDKNKNVWEPLCELPKKAAGFVVAICKN</sequence>
<dbReference type="Pfam" id="PF07646">
    <property type="entry name" value="Kelch_2"/>
    <property type="match status" value="1"/>
</dbReference>
<keyword evidence="4" id="KW-1185">Reference proteome</keyword>
<reference evidence="3" key="1">
    <citation type="submission" date="2020-07" db="EMBL/GenBank/DDBJ databases">
        <title>Multicomponent nature underlies the extraordinary mechanical properties of spider dragline silk.</title>
        <authorList>
            <person name="Kono N."/>
            <person name="Nakamura H."/>
            <person name="Mori M."/>
            <person name="Yoshida Y."/>
            <person name="Ohtoshi R."/>
            <person name="Malay A.D."/>
            <person name="Moran D.A.P."/>
            <person name="Tomita M."/>
            <person name="Numata K."/>
            <person name="Arakawa K."/>
        </authorList>
    </citation>
    <scope>NUCLEOTIDE SEQUENCE</scope>
</reference>
<evidence type="ECO:0000313" key="4">
    <source>
        <dbReference type="Proteomes" id="UP000887116"/>
    </source>
</evidence>
<dbReference type="PANTHER" id="PTHR45632:SF3">
    <property type="entry name" value="KELCH-LIKE PROTEIN 32"/>
    <property type="match status" value="1"/>
</dbReference>
<dbReference type="Pfam" id="PF01344">
    <property type="entry name" value="Kelch_1"/>
    <property type="match status" value="1"/>
</dbReference>
<dbReference type="Gene3D" id="2.120.10.80">
    <property type="entry name" value="Kelch-type beta propeller"/>
    <property type="match status" value="1"/>
</dbReference>
<name>A0A8X6JXG4_TRICU</name>
<evidence type="ECO:0000313" key="3">
    <source>
        <dbReference type="EMBL" id="GFR21471.1"/>
    </source>
</evidence>
<comment type="caution">
    <text evidence="3">The sequence shown here is derived from an EMBL/GenBank/DDBJ whole genome shotgun (WGS) entry which is preliminary data.</text>
</comment>
<gene>
    <name evidence="3" type="primary">SCRB_2</name>
    <name evidence="3" type="ORF">TNCT_288741</name>
</gene>
<dbReference type="SUPFAM" id="SSF50965">
    <property type="entry name" value="Galactose oxidase, central domain"/>
    <property type="match status" value="1"/>
</dbReference>
<protein>
    <submittedName>
        <fullName evidence="3">Beta-scruin</fullName>
    </submittedName>
</protein>
<dbReference type="InterPro" id="IPR006652">
    <property type="entry name" value="Kelch_1"/>
</dbReference>
<dbReference type="InterPro" id="IPR011498">
    <property type="entry name" value="Kelch_2"/>
</dbReference>
<organism evidence="3 4">
    <name type="scientific">Trichonephila clavata</name>
    <name type="common">Joro spider</name>
    <name type="synonym">Nephila clavata</name>
    <dbReference type="NCBI Taxonomy" id="2740835"/>
    <lineage>
        <taxon>Eukaryota</taxon>
        <taxon>Metazoa</taxon>
        <taxon>Ecdysozoa</taxon>
        <taxon>Arthropoda</taxon>
        <taxon>Chelicerata</taxon>
        <taxon>Arachnida</taxon>
        <taxon>Araneae</taxon>
        <taxon>Araneomorphae</taxon>
        <taxon>Entelegynae</taxon>
        <taxon>Araneoidea</taxon>
        <taxon>Nephilidae</taxon>
        <taxon>Trichonephila</taxon>
    </lineage>
</organism>
<dbReference type="AlphaFoldDB" id="A0A8X6JXG4"/>